<dbReference type="SUPFAM" id="SSF53756">
    <property type="entry name" value="UDP-Glycosyltransferase/glycogen phosphorylase"/>
    <property type="match status" value="1"/>
</dbReference>
<dbReference type="Proteomes" id="UP000544110">
    <property type="component" value="Unassembled WGS sequence"/>
</dbReference>
<evidence type="ECO:0000313" key="1">
    <source>
        <dbReference type="EMBL" id="NYG56870.1"/>
    </source>
</evidence>
<keyword evidence="2" id="KW-1185">Reference proteome</keyword>
<dbReference type="GO" id="GO:0016740">
    <property type="term" value="F:transferase activity"/>
    <property type="evidence" value="ECO:0007669"/>
    <property type="project" value="UniProtKB-KW"/>
</dbReference>
<accession>A0A7Y9RZL1</accession>
<evidence type="ECO:0000313" key="2">
    <source>
        <dbReference type="Proteomes" id="UP000544110"/>
    </source>
</evidence>
<dbReference type="AlphaFoldDB" id="A0A7Y9RZL1"/>
<name>A0A7Y9RZL1_9ACTN</name>
<dbReference type="EMBL" id="JACCAC010000001">
    <property type="protein sequence ID" value="NYG56870.1"/>
    <property type="molecule type" value="Genomic_DNA"/>
</dbReference>
<dbReference type="RefSeq" id="WP_179519054.1">
    <property type="nucleotide sequence ID" value="NZ_JACCAC010000001.1"/>
</dbReference>
<comment type="caution">
    <text evidence="1">The sequence shown here is derived from an EMBL/GenBank/DDBJ whole genome shotgun (WGS) entry which is preliminary data.</text>
</comment>
<sequence length="364" mass="39633">MGLPVAAPGLRAWGLALGLRALGHDVTVVVDRRVIARVWTRPTPPALPRGSIILWPGHLDRYVRTHDVDALVVTNSNNVRRLGDLGRCRLVYDFFAPKMLELAQEDHPDEETAAAALALLESRKLAALARSDAVIVNGAKKVPYVRGWLERAGVPELPLGVVVMAMPTEAPRSADDGTLRAAISGYLQPWSRPGPVLSTLAGLLDRGDLTLDLMVSGHWGYTRTVSLHPELQALTSHPRVVRHAPLPFGDFRRHLASCHVSVDVFARNPERELAMVTRSVVALSCGLPVLHVPFTEVSDLITAYDAGWTVDPDDTAELRAALVGAIEDPEVLRSKREGALHLARELLEPSRAVVPLHEILQGFA</sequence>
<dbReference type="Gene3D" id="3.40.50.2000">
    <property type="entry name" value="Glycogen Phosphorylase B"/>
    <property type="match status" value="1"/>
</dbReference>
<keyword evidence="1" id="KW-0808">Transferase</keyword>
<proteinExistence type="predicted"/>
<gene>
    <name evidence="1" type="ORF">BJ989_003174</name>
</gene>
<protein>
    <submittedName>
        <fullName evidence="1">Glycosyltransferase involved in cell wall biosynthesis</fullName>
    </submittedName>
</protein>
<reference evidence="1 2" key="1">
    <citation type="submission" date="2020-07" db="EMBL/GenBank/DDBJ databases">
        <title>Sequencing the genomes of 1000 actinobacteria strains.</title>
        <authorList>
            <person name="Klenk H.-P."/>
        </authorList>
    </citation>
    <scope>NUCLEOTIDE SEQUENCE [LARGE SCALE GENOMIC DNA]</scope>
    <source>
        <strain evidence="1 2">DSM 24552</strain>
    </source>
</reference>
<organism evidence="1 2">
    <name type="scientific">Nocardioides perillae</name>
    <dbReference type="NCBI Taxonomy" id="1119534"/>
    <lineage>
        <taxon>Bacteria</taxon>
        <taxon>Bacillati</taxon>
        <taxon>Actinomycetota</taxon>
        <taxon>Actinomycetes</taxon>
        <taxon>Propionibacteriales</taxon>
        <taxon>Nocardioidaceae</taxon>
        <taxon>Nocardioides</taxon>
    </lineage>
</organism>